<gene>
    <name evidence="2" type="ORF">SAMN04489758_12839</name>
</gene>
<dbReference type="Gene3D" id="2.30.30.290">
    <property type="entry name" value="YopX-like domains"/>
    <property type="match status" value="1"/>
</dbReference>
<dbReference type="InterPro" id="IPR019096">
    <property type="entry name" value="YopX_protein"/>
</dbReference>
<proteinExistence type="predicted"/>
<dbReference type="SUPFAM" id="SSF159006">
    <property type="entry name" value="YopX-like"/>
    <property type="match status" value="1"/>
</dbReference>
<sequence>MVCKMEQKFRAFYQGDIEDYYDLTFYSQVIEGEMWFVCNKDSDIKFEASYVFGGEDWVINMCTGLTDLNDELIYEGDILPFELSNKTFEYYYIKYDDENCQFKAVNKCDTNIIHHDMWGNSSVAGNIHCNKILLDNLDLPQIGSLAMIKTSGESIYLSNKWYRNNENLQNDIDKAYYSLKNIVEKLNKEIFTLKSRNIFQRIFRKYE</sequence>
<name>A0A1I0GDE5_9FIRM</name>
<evidence type="ECO:0000313" key="3">
    <source>
        <dbReference type="Proteomes" id="UP000198558"/>
    </source>
</evidence>
<evidence type="ECO:0000313" key="2">
    <source>
        <dbReference type="EMBL" id="SET68869.1"/>
    </source>
</evidence>
<organism evidence="2 3">
    <name type="scientific">Thomasclavelia cocleata</name>
    <dbReference type="NCBI Taxonomy" id="69824"/>
    <lineage>
        <taxon>Bacteria</taxon>
        <taxon>Bacillati</taxon>
        <taxon>Bacillota</taxon>
        <taxon>Erysipelotrichia</taxon>
        <taxon>Erysipelotrichales</taxon>
        <taxon>Coprobacillaceae</taxon>
        <taxon>Thomasclavelia</taxon>
    </lineage>
</organism>
<dbReference type="AlphaFoldDB" id="A0A1I0GDE5"/>
<protein>
    <submittedName>
        <fullName evidence="2">YopX protein</fullName>
    </submittedName>
</protein>
<evidence type="ECO:0000259" key="1">
    <source>
        <dbReference type="Pfam" id="PF09643"/>
    </source>
</evidence>
<keyword evidence="3" id="KW-1185">Reference proteome</keyword>
<reference evidence="3" key="1">
    <citation type="submission" date="2016-10" db="EMBL/GenBank/DDBJ databases">
        <authorList>
            <person name="Varghese N."/>
            <person name="Submissions S."/>
        </authorList>
    </citation>
    <scope>NUCLEOTIDE SEQUENCE [LARGE SCALE GENOMIC DNA]</scope>
    <source>
        <strain evidence="3">DSM 1551</strain>
    </source>
</reference>
<dbReference type="EMBL" id="FOIN01000028">
    <property type="protein sequence ID" value="SET68869.1"/>
    <property type="molecule type" value="Genomic_DNA"/>
</dbReference>
<dbReference type="Proteomes" id="UP000198558">
    <property type="component" value="Unassembled WGS sequence"/>
</dbReference>
<dbReference type="InterPro" id="IPR023385">
    <property type="entry name" value="YopX-like_C"/>
</dbReference>
<dbReference type="Pfam" id="PF09643">
    <property type="entry name" value="YopX"/>
    <property type="match status" value="1"/>
</dbReference>
<accession>A0A1I0GDE5</accession>
<feature type="domain" description="YopX protein" evidence="1">
    <location>
        <begin position="8"/>
        <end position="134"/>
    </location>
</feature>